<name>A0A0D3JGQ7_EMIH1</name>
<dbReference type="PANTHER" id="PTHR45588">
    <property type="entry name" value="TPR DOMAIN-CONTAINING PROTEIN"/>
    <property type="match status" value="1"/>
</dbReference>
<organism evidence="1 2">
    <name type="scientific">Emiliania huxleyi (strain CCMP1516)</name>
    <dbReference type="NCBI Taxonomy" id="280463"/>
    <lineage>
        <taxon>Eukaryota</taxon>
        <taxon>Haptista</taxon>
        <taxon>Haptophyta</taxon>
        <taxon>Prymnesiophyceae</taxon>
        <taxon>Isochrysidales</taxon>
        <taxon>Noelaerhabdaceae</taxon>
        <taxon>Emiliania</taxon>
    </lineage>
</organism>
<proteinExistence type="predicted"/>
<dbReference type="eggNOG" id="ENOG502SR3Y">
    <property type="taxonomic scope" value="Eukaryota"/>
</dbReference>
<dbReference type="RefSeq" id="XP_005775121.1">
    <property type="nucleotide sequence ID" value="XM_005775064.1"/>
</dbReference>
<dbReference type="PANTHER" id="PTHR45588:SF1">
    <property type="entry name" value="WW DOMAIN-CONTAINING PROTEIN"/>
    <property type="match status" value="1"/>
</dbReference>
<dbReference type="EnsemblProtists" id="EOD22692">
    <property type="protein sequence ID" value="EOD22692"/>
    <property type="gene ID" value="EMIHUDRAFT_194988"/>
</dbReference>
<protein>
    <submittedName>
        <fullName evidence="1">Uncharacterized protein</fullName>
    </submittedName>
</protein>
<reference evidence="2" key="1">
    <citation type="journal article" date="2013" name="Nature">
        <title>Pan genome of the phytoplankton Emiliania underpins its global distribution.</title>
        <authorList>
            <person name="Read B.A."/>
            <person name="Kegel J."/>
            <person name="Klute M.J."/>
            <person name="Kuo A."/>
            <person name="Lefebvre S.C."/>
            <person name="Maumus F."/>
            <person name="Mayer C."/>
            <person name="Miller J."/>
            <person name="Monier A."/>
            <person name="Salamov A."/>
            <person name="Young J."/>
            <person name="Aguilar M."/>
            <person name="Claverie J.M."/>
            <person name="Frickenhaus S."/>
            <person name="Gonzalez K."/>
            <person name="Herman E.K."/>
            <person name="Lin Y.C."/>
            <person name="Napier J."/>
            <person name="Ogata H."/>
            <person name="Sarno A.F."/>
            <person name="Shmutz J."/>
            <person name="Schroeder D."/>
            <person name="de Vargas C."/>
            <person name="Verret F."/>
            <person name="von Dassow P."/>
            <person name="Valentin K."/>
            <person name="Van de Peer Y."/>
            <person name="Wheeler G."/>
            <person name="Dacks J.B."/>
            <person name="Delwiche C.F."/>
            <person name="Dyhrman S.T."/>
            <person name="Glockner G."/>
            <person name="John U."/>
            <person name="Richards T."/>
            <person name="Worden A.Z."/>
            <person name="Zhang X."/>
            <person name="Grigoriev I.V."/>
            <person name="Allen A.E."/>
            <person name="Bidle K."/>
            <person name="Borodovsky M."/>
            <person name="Bowler C."/>
            <person name="Brownlee C."/>
            <person name="Cock J.M."/>
            <person name="Elias M."/>
            <person name="Gladyshev V.N."/>
            <person name="Groth M."/>
            <person name="Guda C."/>
            <person name="Hadaegh A."/>
            <person name="Iglesias-Rodriguez M.D."/>
            <person name="Jenkins J."/>
            <person name="Jones B.M."/>
            <person name="Lawson T."/>
            <person name="Leese F."/>
            <person name="Lindquist E."/>
            <person name="Lobanov A."/>
            <person name="Lomsadze A."/>
            <person name="Malik S.B."/>
            <person name="Marsh M.E."/>
            <person name="Mackinder L."/>
            <person name="Mock T."/>
            <person name="Mueller-Roeber B."/>
            <person name="Pagarete A."/>
            <person name="Parker M."/>
            <person name="Probert I."/>
            <person name="Quesneville H."/>
            <person name="Raines C."/>
            <person name="Rensing S.A."/>
            <person name="Riano-Pachon D.M."/>
            <person name="Richier S."/>
            <person name="Rokitta S."/>
            <person name="Shiraiwa Y."/>
            <person name="Soanes D.M."/>
            <person name="van der Giezen M."/>
            <person name="Wahlund T.M."/>
            <person name="Williams B."/>
            <person name="Wilson W."/>
            <person name="Wolfe G."/>
            <person name="Wurch L.L."/>
        </authorList>
    </citation>
    <scope>NUCLEOTIDE SEQUENCE</scope>
</reference>
<dbReference type="GeneID" id="17268264"/>
<dbReference type="Proteomes" id="UP000013827">
    <property type="component" value="Unassembled WGS sequence"/>
</dbReference>
<dbReference type="HOGENOM" id="CLU_423029_0_0_1"/>
<dbReference type="KEGG" id="ehx:EMIHUDRAFT_194988"/>
<evidence type="ECO:0000313" key="1">
    <source>
        <dbReference type="EnsemblProtists" id="EOD22692"/>
    </source>
</evidence>
<reference evidence="1" key="2">
    <citation type="submission" date="2024-10" db="UniProtKB">
        <authorList>
            <consortium name="EnsemblProtists"/>
        </authorList>
    </citation>
    <scope>IDENTIFICATION</scope>
</reference>
<dbReference type="PaxDb" id="2903-EOD22692"/>
<sequence>MLALHLPIVAASCVESPLLQAPNLEPWEVTLLADCPTSALGDIRPFHLIWNAEDVNGSLAVLRRQAARDDFPGNMTERERRYFASVQVLNGEPTPPTTDDAVAATRAARFAAYRAAVSALAGAFPDDPTAGSFVPFATLALGSVGSCASVGGPECDAYAQQARELAAAAYARNRNFPGTIHYGMHAHDYPNGSVYNDGLEYARQYPATVRDACHSLHMPSHISDRAGQWRDAAAANGASVAAADAFARLPGALGDRGGLINTSRGFGFAFNAGNLYHSLEFEAYELLQQCKIDDARDRLTRMGYAAGQALRLLPEGEPDSAAAPDAFAGDLGGAWYNATAYLQWQMRMRARQALWPLLTELMGNAAPPLETALDWRSLPSEAVPPPLSWSGRTVSDHSFYSPFSEASWHHAAAMGALMRIHQRGVPLPYVPDDEPITSVCSSADGCIAERVALALEVIGVAEAHYIGTGHAYEAAGAAVLALQVRAMVNLTRGDAAAALAAAAAARKLEEHANRVLLRPSSTTLLSLPAVALHGALLLMMRSSSNDGDGAADAADAFGACLAPSAKPQMPLCLLGLARAKKALGDAFAANRSYAALLEVWDGSQCVGAVAEARANVGPSPGRAGSRRSFTVPCDFSMGLQSSDVTHIT</sequence>
<dbReference type="AlphaFoldDB" id="A0A0D3JGQ7"/>
<evidence type="ECO:0000313" key="2">
    <source>
        <dbReference type="Proteomes" id="UP000013827"/>
    </source>
</evidence>
<keyword evidence="2" id="KW-1185">Reference proteome</keyword>
<accession>A0A0D3JGQ7</accession>